<feature type="chain" id="PRO_5046916108" evidence="1">
    <location>
        <begin position="25"/>
        <end position="94"/>
    </location>
</feature>
<organism evidence="2 3">
    <name type="scientific">Alteromonas gracilis</name>
    <dbReference type="NCBI Taxonomy" id="1479524"/>
    <lineage>
        <taxon>Bacteria</taxon>
        <taxon>Pseudomonadati</taxon>
        <taxon>Pseudomonadota</taxon>
        <taxon>Gammaproteobacteria</taxon>
        <taxon>Alteromonadales</taxon>
        <taxon>Alteromonadaceae</taxon>
        <taxon>Alteromonas/Salinimonas group</taxon>
        <taxon>Alteromonas</taxon>
    </lineage>
</organism>
<evidence type="ECO:0000256" key="1">
    <source>
        <dbReference type="SAM" id="SignalP"/>
    </source>
</evidence>
<reference evidence="3" key="1">
    <citation type="journal article" date="2020" name="Int. J. Syst. Evol. Microbiol.">
        <title>Alteromonas alba sp. nov., a marine bacterium isolated from the seawater of the West Pacific Ocean.</title>
        <authorList>
            <person name="Sun C."/>
            <person name="Wu Y.-H."/>
            <person name="Xamxidin M."/>
            <person name="Cheng H."/>
            <person name="Xu X.-W."/>
        </authorList>
    </citation>
    <scope>NUCLEOTIDE SEQUENCE [LARGE SCALE GENOMIC DNA]</scope>
    <source>
        <strain evidence="3">9a2</strain>
    </source>
</reference>
<keyword evidence="3" id="KW-1185">Reference proteome</keyword>
<dbReference type="Proteomes" id="UP000239539">
    <property type="component" value="Unassembled WGS sequence"/>
</dbReference>
<gene>
    <name evidence="2" type="ORF">C6Y39_06920</name>
</gene>
<feature type="signal peptide" evidence="1">
    <location>
        <begin position="1"/>
        <end position="24"/>
    </location>
</feature>
<dbReference type="RefSeq" id="WP_105930567.1">
    <property type="nucleotide sequence ID" value="NZ_BTGH01000002.1"/>
</dbReference>
<sequence length="94" mass="10267">MFIGRKTFTALSFVAGVLSTQAFADDSQNNIALHTDFMVQNAMTEVKQELALSVTYDVLTASHTFEPEVEEAETLVAEITITPIEPVNSDDNDA</sequence>
<name>A0ABX5CS05_9ALTE</name>
<dbReference type="EMBL" id="PVNO01000023">
    <property type="protein sequence ID" value="PRO69687.1"/>
    <property type="molecule type" value="Genomic_DNA"/>
</dbReference>
<proteinExistence type="predicted"/>
<evidence type="ECO:0000313" key="2">
    <source>
        <dbReference type="EMBL" id="PRO69687.1"/>
    </source>
</evidence>
<protein>
    <submittedName>
        <fullName evidence="2">Uncharacterized protein</fullName>
    </submittedName>
</protein>
<evidence type="ECO:0000313" key="3">
    <source>
        <dbReference type="Proteomes" id="UP000239539"/>
    </source>
</evidence>
<keyword evidence="1" id="KW-0732">Signal</keyword>
<accession>A0ABX5CS05</accession>
<comment type="caution">
    <text evidence="2">The sequence shown here is derived from an EMBL/GenBank/DDBJ whole genome shotgun (WGS) entry which is preliminary data.</text>
</comment>